<organism evidence="3 4">
    <name type="scientific">Lingula anatina</name>
    <name type="common">Brachiopod</name>
    <name type="synonym">Lingula unguis</name>
    <dbReference type="NCBI Taxonomy" id="7574"/>
    <lineage>
        <taxon>Eukaryota</taxon>
        <taxon>Metazoa</taxon>
        <taxon>Spiralia</taxon>
        <taxon>Lophotrochozoa</taxon>
        <taxon>Brachiopoda</taxon>
        <taxon>Linguliformea</taxon>
        <taxon>Lingulata</taxon>
        <taxon>Lingulida</taxon>
        <taxon>Linguloidea</taxon>
        <taxon>Lingulidae</taxon>
        <taxon>Lingula</taxon>
    </lineage>
</organism>
<evidence type="ECO:0000313" key="3">
    <source>
        <dbReference type="Proteomes" id="UP000085678"/>
    </source>
</evidence>
<protein>
    <submittedName>
        <fullName evidence="4">Luciferin-binding protein isoform X2</fullName>
    </submittedName>
</protein>
<dbReference type="InterPro" id="IPR018247">
    <property type="entry name" value="EF_Hand_1_Ca_BS"/>
</dbReference>
<keyword evidence="3" id="KW-1185">Reference proteome</keyword>
<reference evidence="4" key="1">
    <citation type="submission" date="2025-08" db="UniProtKB">
        <authorList>
            <consortium name="RefSeq"/>
        </authorList>
    </citation>
    <scope>IDENTIFICATION</scope>
    <source>
        <tissue evidence="4">Gonads</tissue>
    </source>
</reference>
<dbReference type="Pfam" id="PF13499">
    <property type="entry name" value="EF-hand_7"/>
    <property type="match status" value="1"/>
</dbReference>
<proteinExistence type="predicted"/>
<dbReference type="SUPFAM" id="SSF47473">
    <property type="entry name" value="EF-hand"/>
    <property type="match status" value="1"/>
</dbReference>
<gene>
    <name evidence="4" type="primary">LOC106165375</name>
</gene>
<dbReference type="OrthoDB" id="120976at2759"/>
<dbReference type="GO" id="GO:0005509">
    <property type="term" value="F:calcium ion binding"/>
    <property type="evidence" value="ECO:0007669"/>
    <property type="project" value="InterPro"/>
</dbReference>
<dbReference type="PROSITE" id="PS50222">
    <property type="entry name" value="EF_HAND_2"/>
    <property type="match status" value="2"/>
</dbReference>
<dbReference type="Proteomes" id="UP000085678">
    <property type="component" value="Unplaced"/>
</dbReference>
<accession>A0A1S3INB9</accession>
<dbReference type="SMART" id="SM00054">
    <property type="entry name" value="EFh"/>
    <property type="match status" value="3"/>
</dbReference>
<feature type="domain" description="EF-hand" evidence="2">
    <location>
        <begin position="72"/>
        <end position="107"/>
    </location>
</feature>
<dbReference type="GeneID" id="106165375"/>
<evidence type="ECO:0000256" key="1">
    <source>
        <dbReference type="ARBA" id="ARBA00022837"/>
    </source>
</evidence>
<keyword evidence="1" id="KW-0106">Calcium</keyword>
<dbReference type="InterPro" id="IPR002048">
    <property type="entry name" value="EF_hand_dom"/>
</dbReference>
<dbReference type="PROSITE" id="PS00018">
    <property type="entry name" value="EF_HAND_1"/>
    <property type="match status" value="2"/>
</dbReference>
<evidence type="ECO:0000259" key="2">
    <source>
        <dbReference type="PROSITE" id="PS50222"/>
    </source>
</evidence>
<name>A0A1S3INB9_LINAN</name>
<dbReference type="AlphaFoldDB" id="A0A1S3INB9"/>
<sequence>MLFMSNTALRSWGLVRGIKLSWGLTKLVQPASRLNNALQPEPYPQPARRLTTGTLRLGRLPSDFPYVTGSEHWKRKVRNLYKRYDSNADGYVTEEDFIALGKRIAEIRNLDGEKANHVIDKCLHRWEGIAGNKNKLTEDEYLQSIHSLTIQSRSRPELYHGFVSGDFKMMDIDDDGIVSKDEHVAFFYGLKVPKQFSNEMFAIMDTDKNGLITFEEFAEGFLEFWLTEDPNNKYNNFYGPLVD</sequence>
<evidence type="ECO:0000313" key="4">
    <source>
        <dbReference type="RefSeq" id="XP_013399034.1"/>
    </source>
</evidence>
<dbReference type="InterPro" id="IPR011992">
    <property type="entry name" value="EF-hand-dom_pair"/>
</dbReference>
<feature type="domain" description="EF-hand" evidence="2">
    <location>
        <begin position="192"/>
        <end position="227"/>
    </location>
</feature>
<dbReference type="Gene3D" id="1.10.238.10">
    <property type="entry name" value="EF-hand"/>
    <property type="match status" value="1"/>
</dbReference>
<dbReference type="RefSeq" id="XP_013399034.1">
    <property type="nucleotide sequence ID" value="XM_013543580.2"/>
</dbReference>